<accession>A0A1I3UIC9</accession>
<dbReference type="EMBL" id="FOQY01000012">
    <property type="protein sequence ID" value="SFJ81561.1"/>
    <property type="molecule type" value="Genomic_DNA"/>
</dbReference>
<feature type="region of interest" description="Disordered" evidence="1">
    <location>
        <begin position="1"/>
        <end position="32"/>
    </location>
</feature>
<evidence type="ECO:0000313" key="4">
    <source>
        <dbReference type="Proteomes" id="UP000199111"/>
    </source>
</evidence>
<protein>
    <submittedName>
        <fullName evidence="3">Uncharacterized protein</fullName>
    </submittedName>
</protein>
<keyword evidence="2" id="KW-0472">Membrane</keyword>
<dbReference type="RefSeq" id="WP_093888472.1">
    <property type="nucleotide sequence ID" value="NZ_FOQY01000012.1"/>
</dbReference>
<keyword evidence="4" id="KW-1185">Reference proteome</keyword>
<organism evidence="3 4">
    <name type="scientific">Streptosporangium canum</name>
    <dbReference type="NCBI Taxonomy" id="324952"/>
    <lineage>
        <taxon>Bacteria</taxon>
        <taxon>Bacillati</taxon>
        <taxon>Actinomycetota</taxon>
        <taxon>Actinomycetes</taxon>
        <taxon>Streptosporangiales</taxon>
        <taxon>Streptosporangiaceae</taxon>
        <taxon>Streptosporangium</taxon>
    </lineage>
</organism>
<gene>
    <name evidence="3" type="ORF">SAMN05216275_112230</name>
</gene>
<evidence type="ECO:0000313" key="3">
    <source>
        <dbReference type="EMBL" id="SFJ81561.1"/>
    </source>
</evidence>
<sequence>MAAHNSRLPVPTLPESTYRQVPSPSGPATKAGLVRPGHQIAVLVVIIVVVVFQLAGQAGDAFAGGVNRLKHNRSGHWGLRVPVPNDQPLAYP</sequence>
<keyword evidence="2" id="KW-0812">Transmembrane</keyword>
<name>A0A1I3UIC9_9ACTN</name>
<keyword evidence="2" id="KW-1133">Transmembrane helix</keyword>
<reference evidence="4" key="1">
    <citation type="submission" date="2016-10" db="EMBL/GenBank/DDBJ databases">
        <authorList>
            <person name="Varghese N."/>
            <person name="Submissions S."/>
        </authorList>
    </citation>
    <scope>NUCLEOTIDE SEQUENCE [LARGE SCALE GENOMIC DNA]</scope>
    <source>
        <strain evidence="4">CGMCC 4.2126</strain>
    </source>
</reference>
<feature type="transmembrane region" description="Helical" evidence="2">
    <location>
        <begin position="40"/>
        <end position="63"/>
    </location>
</feature>
<dbReference type="Proteomes" id="UP000199111">
    <property type="component" value="Unassembled WGS sequence"/>
</dbReference>
<evidence type="ECO:0000256" key="1">
    <source>
        <dbReference type="SAM" id="MobiDB-lite"/>
    </source>
</evidence>
<evidence type="ECO:0000256" key="2">
    <source>
        <dbReference type="SAM" id="Phobius"/>
    </source>
</evidence>
<proteinExistence type="predicted"/>
<dbReference type="GeneID" id="96299732"/>
<dbReference type="AlphaFoldDB" id="A0A1I3UIC9"/>
<feature type="compositionally biased region" description="Polar residues" evidence="1">
    <location>
        <begin position="14"/>
        <end position="23"/>
    </location>
</feature>